<dbReference type="EMBL" id="RKMH01000007">
    <property type="protein sequence ID" value="RPA61084.1"/>
    <property type="molecule type" value="Genomic_DNA"/>
</dbReference>
<reference evidence="1 2" key="1">
    <citation type="submission" date="2018-11" db="EMBL/GenBank/DDBJ databases">
        <title>Draft genome sequence of Gordonia sp. RS15-1S isolated from rice stems.</title>
        <authorList>
            <person name="Muangham S."/>
        </authorList>
    </citation>
    <scope>NUCLEOTIDE SEQUENCE [LARGE SCALE GENOMIC DNA]</scope>
    <source>
        <strain evidence="1 2">RS15-1S</strain>
    </source>
</reference>
<dbReference type="Proteomes" id="UP000267536">
    <property type="component" value="Unassembled WGS sequence"/>
</dbReference>
<dbReference type="OrthoDB" id="4373605at2"/>
<gene>
    <name evidence="1" type="ORF">EF294_10605</name>
</gene>
<comment type="caution">
    <text evidence="1">The sequence shown here is derived from an EMBL/GenBank/DDBJ whole genome shotgun (WGS) entry which is preliminary data.</text>
</comment>
<dbReference type="AlphaFoldDB" id="A0A3N4H7B9"/>
<protein>
    <submittedName>
        <fullName evidence="1">Uncharacterized protein</fullName>
    </submittedName>
</protein>
<organism evidence="1 2">
    <name type="scientific">Gordonia oryzae</name>
    <dbReference type="NCBI Taxonomy" id="2487349"/>
    <lineage>
        <taxon>Bacteria</taxon>
        <taxon>Bacillati</taxon>
        <taxon>Actinomycetota</taxon>
        <taxon>Actinomycetes</taxon>
        <taxon>Mycobacteriales</taxon>
        <taxon>Gordoniaceae</taxon>
        <taxon>Gordonia</taxon>
    </lineage>
</organism>
<keyword evidence="2" id="KW-1185">Reference proteome</keyword>
<sequence>MRDWLTDSVAGIPAGGVLDLGPAEYGDSDAAGDVPGAQILVLRDQTMMVRLSTTLMDVPSVAGYAVPRAMLDRWNYEDRFRDCTHGYLLTRSRGCVADVCVAWFRDRRAISGPAVLGCHYTTGDPDPRARAAGRGSDGGDP</sequence>
<name>A0A3N4H7B9_9ACTN</name>
<evidence type="ECO:0000313" key="2">
    <source>
        <dbReference type="Proteomes" id="UP000267536"/>
    </source>
</evidence>
<proteinExistence type="predicted"/>
<accession>A0A3N4H7B9</accession>
<evidence type="ECO:0000313" key="1">
    <source>
        <dbReference type="EMBL" id="RPA61084.1"/>
    </source>
</evidence>